<evidence type="ECO:0000256" key="1">
    <source>
        <dbReference type="ARBA" id="ARBA00001970"/>
    </source>
</evidence>
<dbReference type="SUPFAM" id="SSF54909">
    <property type="entry name" value="Dimeric alpha+beta barrel"/>
    <property type="match status" value="1"/>
</dbReference>
<reference evidence="9" key="1">
    <citation type="journal article" date="2013" name="Lancet">
        <title>First case of E anophelis outbreak in an intensive-care unit.</title>
        <authorList>
            <person name="Teo J."/>
            <person name="Tan S.Y."/>
            <person name="Tay M."/>
            <person name="Ding Y."/>
            <person name="Kjelleberg S."/>
            <person name="Givskov M."/>
            <person name="Lin R.T."/>
            <person name="Yang L."/>
        </authorList>
    </citation>
    <scope>NUCLEOTIDE SEQUENCE [LARGE SCALE GENOMIC DNA]</scope>
    <source>
        <strain evidence="9">NUHP1</strain>
    </source>
</reference>
<reference evidence="9" key="2">
    <citation type="journal article" date="2015" name="Genome Biol. Evol.">
        <title>Complete Genome Sequence and Transcriptomic Analysis of the Novel Pathogen Elizabethkingia anophelis in Response to Oxidative Stress.</title>
        <authorList>
            <person name="Li Y."/>
            <person name="Liu Y."/>
            <person name="Chew S.C."/>
            <person name="Tay M."/>
            <person name="Salido M.M."/>
            <person name="Teo J."/>
            <person name="Lauro F.M."/>
            <person name="Givskov M."/>
            <person name="Yang L."/>
        </authorList>
    </citation>
    <scope>NUCLEOTIDE SEQUENCE</scope>
    <source>
        <strain evidence="9">NUHP1</strain>
    </source>
</reference>
<evidence type="ECO:0000256" key="4">
    <source>
        <dbReference type="ARBA" id="ARBA00023002"/>
    </source>
</evidence>
<dbReference type="Pfam" id="PF04261">
    <property type="entry name" value="Dyp_perox_N"/>
    <property type="match status" value="1"/>
</dbReference>
<keyword evidence="4" id="KW-0560">Oxidoreductase</keyword>
<dbReference type="STRING" id="1338011.BD94_2668"/>
<keyword evidence="3" id="KW-0479">Metal-binding</keyword>
<sequence length="305" mass="34159">MAVQSQKVTDNPNANTYFMVWNFKDTDNIKEAFQRVCALVSNLNNSAAVRFPNVRVSCVMGIGYNAWKKLELQEPLPKELDIFKEVKGEKHTAVSTPGDLHFHIRADQFSICFDMATAISDVLSPVASCIEEIHGFRYWDGRAILGFVDGTENPQGPDRDFFAKVGTEDEAYEGGSYLFVQKYIHDMKAWNSLPVPEQEKVIGRYKASDIEMTDDVKPANSHSALANVGDDFKVVRDNMPFRTSSETGTYFIAYASTFSTVQKMLESMFVGDPAGNYDRILDFSTAKTGSLFFVPTMDMLDDFSG</sequence>
<dbReference type="GO" id="GO:0005829">
    <property type="term" value="C:cytosol"/>
    <property type="evidence" value="ECO:0007669"/>
    <property type="project" value="TreeGrafter"/>
</dbReference>
<dbReference type="GO" id="GO:0004601">
    <property type="term" value="F:peroxidase activity"/>
    <property type="evidence" value="ECO:0007669"/>
    <property type="project" value="UniProtKB-KW"/>
</dbReference>
<feature type="domain" description="Dyp-type peroxidase N-terminal" evidence="7">
    <location>
        <begin position="12"/>
        <end position="137"/>
    </location>
</feature>
<dbReference type="GO" id="GO:0046872">
    <property type="term" value="F:metal ion binding"/>
    <property type="evidence" value="ECO:0007669"/>
    <property type="project" value="UniProtKB-KW"/>
</dbReference>
<dbReference type="eggNOG" id="COG2837">
    <property type="taxonomic scope" value="Bacteria"/>
</dbReference>
<evidence type="ECO:0000256" key="6">
    <source>
        <dbReference type="ARBA" id="ARBA00025737"/>
    </source>
</evidence>
<organism evidence="9 10">
    <name type="scientific">Elizabethkingia anophelis NUHP1</name>
    <dbReference type="NCBI Taxonomy" id="1338011"/>
    <lineage>
        <taxon>Bacteria</taxon>
        <taxon>Pseudomonadati</taxon>
        <taxon>Bacteroidota</taxon>
        <taxon>Flavobacteriia</taxon>
        <taxon>Flavobacteriales</taxon>
        <taxon>Weeksellaceae</taxon>
        <taxon>Elizabethkingia</taxon>
    </lineage>
</organism>
<keyword evidence="5" id="KW-0408">Iron</keyword>
<feature type="domain" description="Dyp-type peroxidase C-terminal" evidence="8">
    <location>
        <begin position="141"/>
        <end position="298"/>
    </location>
</feature>
<evidence type="ECO:0000313" key="10">
    <source>
        <dbReference type="Proteomes" id="UP000028933"/>
    </source>
</evidence>
<dbReference type="PANTHER" id="PTHR30521">
    <property type="entry name" value="DEFERROCHELATASE/PEROXIDASE"/>
    <property type="match status" value="1"/>
</dbReference>
<dbReference type="KEGG" id="eao:BD94_2668"/>
<dbReference type="Proteomes" id="UP000028933">
    <property type="component" value="Chromosome"/>
</dbReference>
<evidence type="ECO:0000313" key="9">
    <source>
        <dbReference type="EMBL" id="AIL46443.1"/>
    </source>
</evidence>
<dbReference type="PANTHER" id="PTHR30521:SF0">
    <property type="entry name" value="DYP-TYPE PEROXIDASE FAMILY PROTEIN"/>
    <property type="match status" value="1"/>
</dbReference>
<proteinExistence type="inferred from homology"/>
<dbReference type="AlphaFoldDB" id="A0A077EIW3"/>
<dbReference type="InterPro" id="IPR048328">
    <property type="entry name" value="Dyp_perox_C"/>
</dbReference>
<comment type="similarity">
    <text evidence="6">Belongs to the DyP-type peroxidase family.</text>
</comment>
<dbReference type="EMBL" id="CP007547">
    <property type="protein sequence ID" value="AIL46443.1"/>
    <property type="molecule type" value="Genomic_DNA"/>
</dbReference>
<keyword evidence="2 9" id="KW-0575">Peroxidase</keyword>
<accession>A0A077EIW3</accession>
<evidence type="ECO:0000259" key="8">
    <source>
        <dbReference type="Pfam" id="PF20628"/>
    </source>
</evidence>
<name>A0A077EIW3_9FLAO</name>
<dbReference type="InterPro" id="IPR048327">
    <property type="entry name" value="Dyp_perox_N"/>
</dbReference>
<dbReference type="RefSeq" id="WP_024565460.1">
    <property type="nucleotide sequence ID" value="NZ_CP007547.1"/>
</dbReference>
<dbReference type="NCBIfam" id="TIGR01413">
    <property type="entry name" value="Dyp_perox_fam"/>
    <property type="match status" value="1"/>
</dbReference>
<evidence type="ECO:0000259" key="7">
    <source>
        <dbReference type="Pfam" id="PF04261"/>
    </source>
</evidence>
<protein>
    <submittedName>
        <fullName evidence="9">Putative dye-decolorizing peroxidase (DyP), encapsulated subgroup</fullName>
    </submittedName>
</protein>
<dbReference type="HOGENOM" id="CLU_044178_2_0_10"/>
<dbReference type="GO" id="GO:0020037">
    <property type="term" value="F:heme binding"/>
    <property type="evidence" value="ECO:0007669"/>
    <property type="project" value="InterPro"/>
</dbReference>
<dbReference type="InterPro" id="IPR006314">
    <property type="entry name" value="Dyp_peroxidase"/>
</dbReference>
<evidence type="ECO:0000256" key="5">
    <source>
        <dbReference type="ARBA" id="ARBA00023004"/>
    </source>
</evidence>
<evidence type="ECO:0000256" key="2">
    <source>
        <dbReference type="ARBA" id="ARBA00022559"/>
    </source>
</evidence>
<dbReference type="PROSITE" id="PS51404">
    <property type="entry name" value="DYP_PEROXIDASE"/>
    <property type="match status" value="1"/>
</dbReference>
<dbReference type="Pfam" id="PF20628">
    <property type="entry name" value="Dyp_perox_C"/>
    <property type="match status" value="1"/>
</dbReference>
<evidence type="ECO:0000256" key="3">
    <source>
        <dbReference type="ARBA" id="ARBA00022723"/>
    </source>
</evidence>
<gene>
    <name evidence="9" type="ORF">BD94_2668</name>
</gene>
<dbReference type="InterPro" id="IPR011008">
    <property type="entry name" value="Dimeric_a/b-barrel"/>
</dbReference>
<comment type="cofactor">
    <cofactor evidence="1">
        <name>heme b</name>
        <dbReference type="ChEBI" id="CHEBI:60344"/>
    </cofactor>
</comment>